<organism evidence="1 2">
    <name type="scientific">Phytophthora infestans</name>
    <name type="common">Potato late blight agent</name>
    <name type="synonym">Botrytis infestans</name>
    <dbReference type="NCBI Taxonomy" id="4787"/>
    <lineage>
        <taxon>Eukaryota</taxon>
        <taxon>Sar</taxon>
        <taxon>Stramenopiles</taxon>
        <taxon>Oomycota</taxon>
        <taxon>Peronosporomycetes</taxon>
        <taxon>Peronosporales</taxon>
        <taxon>Peronosporaceae</taxon>
        <taxon>Phytophthora</taxon>
    </lineage>
</organism>
<keyword evidence="2" id="KW-1185">Reference proteome</keyword>
<name>A0A833T654_PHYIN</name>
<comment type="caution">
    <text evidence="1">The sequence shown here is derived from an EMBL/GenBank/DDBJ whole genome shotgun (WGS) entry which is preliminary data.</text>
</comment>
<evidence type="ECO:0000313" key="1">
    <source>
        <dbReference type="EMBL" id="KAF4043089.1"/>
    </source>
</evidence>
<proteinExistence type="predicted"/>
<dbReference type="EMBL" id="WSZM01000092">
    <property type="protein sequence ID" value="KAF4043089.1"/>
    <property type="molecule type" value="Genomic_DNA"/>
</dbReference>
<accession>A0A833T654</accession>
<reference evidence="1" key="1">
    <citation type="submission" date="2020-04" db="EMBL/GenBank/DDBJ databases">
        <title>Hybrid Assembly of Korean Phytophthora infestans isolates.</title>
        <authorList>
            <person name="Prokchorchik M."/>
            <person name="Lee Y."/>
            <person name="Seo J."/>
            <person name="Cho J.-H."/>
            <person name="Park Y.-E."/>
            <person name="Jang D.-C."/>
            <person name="Im J.-S."/>
            <person name="Choi J.-G."/>
            <person name="Park H.-J."/>
            <person name="Lee G.-B."/>
            <person name="Lee Y.-G."/>
            <person name="Hong S.-Y."/>
            <person name="Cho K."/>
            <person name="Sohn K.H."/>
        </authorList>
    </citation>
    <scope>NUCLEOTIDE SEQUENCE</scope>
    <source>
        <strain evidence="1">KR_1_A1</strain>
    </source>
</reference>
<sequence length="64" mass="6929">MLFSDSTYTLTPTLLFAYYCEQCTMPSTPFVVVIIALKSLPTGGTLENVTMGISSELDGSMMIP</sequence>
<protein>
    <submittedName>
        <fullName evidence="1">Uncharacterized protein</fullName>
    </submittedName>
</protein>
<dbReference type="Proteomes" id="UP000602510">
    <property type="component" value="Unassembled WGS sequence"/>
</dbReference>
<dbReference type="AlphaFoldDB" id="A0A833T654"/>
<gene>
    <name evidence="1" type="ORF">GN244_ATG04564</name>
</gene>
<evidence type="ECO:0000313" key="2">
    <source>
        <dbReference type="Proteomes" id="UP000602510"/>
    </source>
</evidence>